<dbReference type="InterPro" id="IPR011990">
    <property type="entry name" value="TPR-like_helical_dom_sf"/>
</dbReference>
<reference evidence="3" key="1">
    <citation type="submission" date="2022-08" db="EMBL/GenBank/DDBJ databases">
        <title>Novel sulphate-reducing endosymbionts in the free-living metamonad Anaeramoeba.</title>
        <authorList>
            <person name="Jerlstrom-Hultqvist J."/>
            <person name="Cepicka I."/>
            <person name="Gallot-Lavallee L."/>
            <person name="Salas-Leiva D."/>
            <person name="Curtis B.A."/>
            <person name="Zahonova K."/>
            <person name="Pipaliya S."/>
            <person name="Dacks J."/>
            <person name="Roger A.J."/>
        </authorList>
    </citation>
    <scope>NUCLEOTIDE SEQUENCE</scope>
    <source>
        <strain evidence="3">Busselton2</strain>
    </source>
</reference>
<dbReference type="GO" id="GO:0006893">
    <property type="term" value="P:Golgi to plasma membrane transport"/>
    <property type="evidence" value="ECO:0007669"/>
    <property type="project" value="TreeGrafter"/>
</dbReference>
<dbReference type="AlphaFoldDB" id="A0AAV7Z206"/>
<protein>
    <submittedName>
        <fullName evidence="3">Bud site selection protein 7-related</fullName>
    </submittedName>
</protein>
<dbReference type="PANTHER" id="PTHR31975:SF1">
    <property type="entry name" value="BUD SITE SELECTION PROTEIN 7-RELATED"/>
    <property type="match status" value="1"/>
</dbReference>
<feature type="region of interest" description="Disordered" evidence="2">
    <location>
        <begin position="697"/>
        <end position="764"/>
    </location>
</feature>
<name>A0AAV7Z206_9EUKA</name>
<feature type="region of interest" description="Disordered" evidence="2">
    <location>
        <begin position="1042"/>
        <end position="1082"/>
    </location>
</feature>
<dbReference type="Gene3D" id="1.25.40.10">
    <property type="entry name" value="Tetratricopeptide repeat domain"/>
    <property type="match status" value="2"/>
</dbReference>
<feature type="compositionally biased region" description="Basic and acidic residues" evidence="2">
    <location>
        <begin position="717"/>
        <end position="743"/>
    </location>
</feature>
<accession>A0AAV7Z206</accession>
<feature type="compositionally biased region" description="Low complexity" evidence="2">
    <location>
        <begin position="810"/>
        <end position="834"/>
    </location>
</feature>
<feature type="compositionally biased region" description="Basic residues" evidence="2">
    <location>
        <begin position="1056"/>
        <end position="1082"/>
    </location>
</feature>
<feature type="compositionally biased region" description="Low complexity" evidence="2">
    <location>
        <begin position="1043"/>
        <end position="1055"/>
    </location>
</feature>
<dbReference type="Proteomes" id="UP001146793">
    <property type="component" value="Unassembled WGS sequence"/>
</dbReference>
<dbReference type="GO" id="GO:0034044">
    <property type="term" value="C:exomer complex"/>
    <property type="evidence" value="ECO:0007669"/>
    <property type="project" value="UniProtKB-ARBA"/>
</dbReference>
<dbReference type="Pfam" id="PF09295">
    <property type="entry name" value="ChAPs"/>
    <property type="match status" value="1"/>
</dbReference>
<evidence type="ECO:0000256" key="2">
    <source>
        <dbReference type="SAM" id="MobiDB-lite"/>
    </source>
</evidence>
<evidence type="ECO:0000313" key="3">
    <source>
        <dbReference type="EMBL" id="KAJ3434655.1"/>
    </source>
</evidence>
<evidence type="ECO:0000313" key="4">
    <source>
        <dbReference type="Proteomes" id="UP001146793"/>
    </source>
</evidence>
<gene>
    <name evidence="3" type="ORF">M0812_01774</name>
</gene>
<dbReference type="EMBL" id="JANTQA010000042">
    <property type="protein sequence ID" value="KAJ3434655.1"/>
    <property type="molecule type" value="Genomic_DNA"/>
</dbReference>
<feature type="coiled-coil region" evidence="1">
    <location>
        <begin position="595"/>
        <end position="638"/>
    </location>
</feature>
<organism evidence="3 4">
    <name type="scientific">Anaeramoeba flamelloides</name>
    <dbReference type="NCBI Taxonomy" id="1746091"/>
    <lineage>
        <taxon>Eukaryota</taxon>
        <taxon>Metamonada</taxon>
        <taxon>Anaeramoebidae</taxon>
        <taxon>Anaeramoeba</taxon>
    </lineage>
</organism>
<comment type="caution">
    <text evidence="3">The sequence shown here is derived from an EMBL/GenBank/DDBJ whole genome shotgun (WGS) entry which is preliminary data.</text>
</comment>
<sequence length="1082" mass="126767">MDYLSATSECVEHELFFSINYRNKLIKKSKNTLGPPDLCHILKKKPHQRVSKRVGFYHAVHGLRIESISSIAAYFARLLLTQPEQQSKKNKKKQWKIEALTFQSFNTFRREDLVVKLSLPNTLTCYTVDANGKEAVNPSDEFWVETFVSSFLRWNEMPRDSVCATFFDHWLSVNLVDDHILDPQPKILEDAIRKIFHLGLKLGTTKIRTVPTLVSNKLVDGLRKYLFRQHRYRYSIELFTSLSESKNEPELLWIVAKALRKQGKVKKCEKILEKGLESRPSSFLLRREYIKAMLALGKFKNAIKSVERLERLVPFMPQTFILSAKISFANQNLNRTLIALNKCPFVKPSSMQKSTSLNALSLGKGNNVVTQNSSNSLSGLGNEDSMLLVDRITWWNGCKIRVGSRDISDELDDLYLKEGEKYSWRRRNNNHNRQYSTTDIPNYMNISNFNQNNNNNNNTNFHNFNNDRQTNYQNSTTNDNIRREFSTGNYDNFFNLGNRQRRLSLRKTNKKRGSDDLSRIGLELFVRKNTDNFPILSGITLKIYQILSQFLSKVNWERINELRDEVFLENVRDSGVKKGIIKYELGKEILNNEEWDKLEKEIQAEKTSNETFNEEWELKELNQRKQYENEMLKSLESLEYENGNGNNKNHSFNFNNGNGNNKGYYADEDGNYSSSCDTDDFDEMNIIIKQLNKLKKKKNNNNNNDNNNNDDDDDQIEKETEKETETEKKKEKEKEFKYLKSESESGSEDFDYRKFQNKKPKNKEEKEIKNLKIGYQAIDEKINENKKQNTKELLNSSNNKKNQKKKTVYSISSSSSSENVNNNNNNNTNNNNSNKNKKRKNGFGSHLKKAGWVVQKAPEPEIISEWECFPYQQWLQEILKKIYHDSSTLSVLQLEDRNLENSGLSNERTDNEWEQIGQLSKRLKNTDMAERAFLMSINSNGREDIDEIEITVKKTDSMVNLIKIRTEKKQFLKAIQFCNIMYNFIDYPKKKIQNCLPQSTFFEFREACFYLICKLMFVKGASYIDNCFTNFSQIIEDFEKKNSNNNSNDFDNNKNNNKKNKKKKKKRKKKKKKKRKGKQKKK</sequence>
<evidence type="ECO:0000256" key="1">
    <source>
        <dbReference type="SAM" id="Coils"/>
    </source>
</evidence>
<keyword evidence="1" id="KW-0175">Coiled coil</keyword>
<proteinExistence type="predicted"/>
<dbReference type="PANTHER" id="PTHR31975">
    <property type="entry name" value="BUD SITE SELECTION PROTEIN 7-RELATED"/>
    <property type="match status" value="1"/>
</dbReference>
<dbReference type="SUPFAM" id="SSF48452">
    <property type="entry name" value="TPR-like"/>
    <property type="match status" value="1"/>
</dbReference>
<dbReference type="InterPro" id="IPR015374">
    <property type="entry name" value="ChAPs"/>
</dbReference>
<feature type="region of interest" description="Disordered" evidence="2">
    <location>
        <begin position="794"/>
        <end position="843"/>
    </location>
</feature>